<keyword evidence="2" id="KW-1185">Reference proteome</keyword>
<sequence length="98" mass="11225">MELKNRACFLKQKIQPASLAKEMHPQGTPECNHSMYTSFMKSHHSYNLIPTRSNLNVFDKAQHPFMIKTLNKLGVEGTFLNIIKVLFDKPTPYSTTKA</sequence>
<reference evidence="2" key="1">
    <citation type="submission" date="2016-06" db="EMBL/GenBank/DDBJ databases">
        <title>De novo assembly and RNA-Seq shows season-dependent expression and editing in black bear kidneys.</title>
        <authorList>
            <person name="Korstanje R."/>
            <person name="Srivastava A."/>
            <person name="Sarsani V.K."/>
            <person name="Sheehan S.M."/>
            <person name="Seger R.L."/>
            <person name="Barter M.E."/>
            <person name="Lindqvist C."/>
            <person name="Brody L.C."/>
            <person name="Mullikin J.C."/>
        </authorList>
    </citation>
    <scope>NUCLEOTIDE SEQUENCE [LARGE SCALE GENOMIC DNA]</scope>
</reference>
<dbReference type="STRING" id="9643.ENSUAMP00000007754"/>
<evidence type="ECO:0000313" key="1">
    <source>
        <dbReference type="Ensembl" id="ENSUAMP00000007754.1"/>
    </source>
</evidence>
<reference evidence="1" key="2">
    <citation type="submission" date="2025-08" db="UniProtKB">
        <authorList>
            <consortium name="Ensembl"/>
        </authorList>
    </citation>
    <scope>IDENTIFICATION</scope>
</reference>
<dbReference type="AlphaFoldDB" id="A0A452QQE3"/>
<evidence type="ECO:0000313" key="2">
    <source>
        <dbReference type="Proteomes" id="UP000291022"/>
    </source>
</evidence>
<reference evidence="1" key="3">
    <citation type="submission" date="2025-09" db="UniProtKB">
        <authorList>
            <consortium name="Ensembl"/>
        </authorList>
    </citation>
    <scope>IDENTIFICATION</scope>
</reference>
<accession>A0A452QQE3</accession>
<protein>
    <submittedName>
        <fullName evidence="1">Uncharacterized protein</fullName>
    </submittedName>
</protein>
<dbReference type="Ensembl" id="ENSUAMT00000008753.1">
    <property type="protein sequence ID" value="ENSUAMP00000007754.1"/>
    <property type="gene ID" value="ENSUAMG00000006652.1"/>
</dbReference>
<dbReference type="Proteomes" id="UP000291022">
    <property type="component" value="Unassembled WGS sequence"/>
</dbReference>
<proteinExistence type="predicted"/>
<organism evidence="1 2">
    <name type="scientific">Ursus americanus</name>
    <name type="common">American black bear</name>
    <name type="synonym">Euarctos americanus</name>
    <dbReference type="NCBI Taxonomy" id="9643"/>
    <lineage>
        <taxon>Eukaryota</taxon>
        <taxon>Metazoa</taxon>
        <taxon>Chordata</taxon>
        <taxon>Craniata</taxon>
        <taxon>Vertebrata</taxon>
        <taxon>Euteleostomi</taxon>
        <taxon>Mammalia</taxon>
        <taxon>Eutheria</taxon>
        <taxon>Laurasiatheria</taxon>
        <taxon>Carnivora</taxon>
        <taxon>Caniformia</taxon>
        <taxon>Ursidae</taxon>
        <taxon>Ursus</taxon>
    </lineage>
</organism>
<name>A0A452QQE3_URSAM</name>